<proteinExistence type="predicted"/>
<dbReference type="GO" id="GO:0016301">
    <property type="term" value="F:kinase activity"/>
    <property type="evidence" value="ECO:0007669"/>
    <property type="project" value="UniProtKB-KW"/>
</dbReference>
<dbReference type="EMBL" id="DVNI01000117">
    <property type="protein sequence ID" value="HIU64756.1"/>
    <property type="molecule type" value="Genomic_DNA"/>
</dbReference>
<evidence type="ECO:0000259" key="1">
    <source>
        <dbReference type="Pfam" id="PF00485"/>
    </source>
</evidence>
<evidence type="ECO:0000313" key="2">
    <source>
        <dbReference type="EMBL" id="HIU64756.1"/>
    </source>
</evidence>
<dbReference type="Proteomes" id="UP000824099">
    <property type="component" value="Unassembled WGS sequence"/>
</dbReference>
<comment type="caution">
    <text evidence="2">The sequence shown here is derived from an EMBL/GenBank/DDBJ whole genome shotgun (WGS) entry which is preliminary data.</text>
</comment>
<evidence type="ECO:0000313" key="3">
    <source>
        <dbReference type="Proteomes" id="UP000824099"/>
    </source>
</evidence>
<dbReference type="Gene3D" id="3.40.50.300">
    <property type="entry name" value="P-loop containing nucleotide triphosphate hydrolases"/>
    <property type="match status" value="1"/>
</dbReference>
<organism evidence="2 3">
    <name type="scientific">Candidatus Avacidaminococcus intestinavium</name>
    <dbReference type="NCBI Taxonomy" id="2840684"/>
    <lineage>
        <taxon>Bacteria</taxon>
        <taxon>Bacillati</taxon>
        <taxon>Bacillota</taxon>
        <taxon>Negativicutes</taxon>
        <taxon>Acidaminococcales</taxon>
        <taxon>Acidaminococcaceae</taxon>
        <taxon>Acidaminococcaceae incertae sedis</taxon>
        <taxon>Candidatus Avacidaminococcus</taxon>
    </lineage>
</organism>
<name>A0A9D1MR56_9FIRM</name>
<dbReference type="AlphaFoldDB" id="A0A9D1MR56"/>
<dbReference type="CDD" id="cd02028">
    <property type="entry name" value="UMPK_like"/>
    <property type="match status" value="1"/>
</dbReference>
<dbReference type="InterPro" id="IPR006083">
    <property type="entry name" value="PRK/URK"/>
</dbReference>
<feature type="domain" description="Phosphoribulokinase/uridine kinase" evidence="1">
    <location>
        <begin position="196"/>
        <end position="393"/>
    </location>
</feature>
<keyword evidence="2" id="KW-0808">Transferase</keyword>
<keyword evidence="2" id="KW-0418">Kinase</keyword>
<accession>A0A9D1MR56</accession>
<dbReference type="InterPro" id="IPR027417">
    <property type="entry name" value="P-loop_NTPase"/>
</dbReference>
<dbReference type="SUPFAM" id="SSF52540">
    <property type="entry name" value="P-loop containing nucleoside triphosphate hydrolases"/>
    <property type="match status" value="1"/>
</dbReference>
<reference evidence="2" key="1">
    <citation type="submission" date="2020-10" db="EMBL/GenBank/DDBJ databases">
        <authorList>
            <person name="Gilroy R."/>
        </authorList>
    </citation>
    <scope>NUCLEOTIDE SEQUENCE</scope>
    <source>
        <strain evidence="2">CHK160-1198</strain>
    </source>
</reference>
<protein>
    <submittedName>
        <fullName evidence="2">Nucleoside kinase</fullName>
    </submittedName>
</protein>
<sequence>MLETHLRKDRQTLKLGLIKVTHDLFPAETFETVCSIPNGVFCQLVGSALSEREVKKIELALHKWVAEKQPIQLLSDQDGYYHYKVNDLIIKTIHPTSENSALADQFRILPFFGGYVVDFSPNATNTTFSLPRRLSSTYGKSQLWLSNIKIELVSDVNNYIKAGRYQELINIAEALQEKEIADIADMVMRERRAVKVILIAGPSSSGKTTFSHRLSTQLRVNGLRPVPLALDDYFVNREFTPKDEKGNYDFDAVEALDLDLLDKHLEQLVNGEKIQAPLFDFQTGCRLQETRELELGNDGILVLEGIHALNPALISNITKSVFFRIYVSALFGLNIDYLNRIPTTDVRLIRRMVRDEKFRGFMPERTMSQWPSVRRGERKHIFKFQEECDVMFNSSLIYEMNALKPFAEHALNNLTSDSVHYETKQRLLRLLSFFEPIDHSQIPFNSILREFIGGNIFPPSEHDYNLFLHSQRMHKNANS</sequence>
<dbReference type="GO" id="GO:0005524">
    <property type="term" value="F:ATP binding"/>
    <property type="evidence" value="ECO:0007669"/>
    <property type="project" value="InterPro"/>
</dbReference>
<reference evidence="2" key="2">
    <citation type="journal article" date="2021" name="PeerJ">
        <title>Extensive microbial diversity within the chicken gut microbiome revealed by metagenomics and culture.</title>
        <authorList>
            <person name="Gilroy R."/>
            <person name="Ravi A."/>
            <person name="Getino M."/>
            <person name="Pursley I."/>
            <person name="Horton D.L."/>
            <person name="Alikhan N.F."/>
            <person name="Baker D."/>
            <person name="Gharbi K."/>
            <person name="Hall N."/>
            <person name="Watson M."/>
            <person name="Adriaenssens E.M."/>
            <person name="Foster-Nyarko E."/>
            <person name="Jarju S."/>
            <person name="Secka A."/>
            <person name="Antonio M."/>
            <person name="Oren A."/>
            <person name="Chaudhuri R.R."/>
            <person name="La Ragione R."/>
            <person name="Hildebrand F."/>
            <person name="Pallen M.J."/>
        </authorList>
    </citation>
    <scope>NUCLEOTIDE SEQUENCE</scope>
    <source>
        <strain evidence="2">CHK160-1198</strain>
    </source>
</reference>
<dbReference type="Pfam" id="PF00485">
    <property type="entry name" value="PRK"/>
    <property type="match status" value="1"/>
</dbReference>
<dbReference type="PANTHER" id="PTHR10285">
    <property type="entry name" value="URIDINE KINASE"/>
    <property type="match status" value="1"/>
</dbReference>
<gene>
    <name evidence="2" type="ORF">IAB06_06975</name>
</gene>